<dbReference type="PANTHER" id="PTHR22957:SF337">
    <property type="entry name" value="TBC1 DOMAIN FAMILY MEMBER 5"/>
    <property type="match status" value="1"/>
</dbReference>
<feature type="region of interest" description="Disordered" evidence="2">
    <location>
        <begin position="386"/>
        <end position="455"/>
    </location>
</feature>
<evidence type="ECO:0000256" key="2">
    <source>
        <dbReference type="SAM" id="MobiDB-lite"/>
    </source>
</evidence>
<dbReference type="PANTHER" id="PTHR22957">
    <property type="entry name" value="TBC1 DOMAIN FAMILY MEMBER GTPASE-ACTIVATING PROTEIN"/>
    <property type="match status" value="1"/>
</dbReference>
<evidence type="ECO:0000256" key="1">
    <source>
        <dbReference type="ARBA" id="ARBA00022468"/>
    </source>
</evidence>
<comment type="caution">
    <text evidence="4">The sequence shown here is derived from an EMBL/GenBank/DDBJ whole genome shotgun (WGS) entry which is preliminary data.</text>
</comment>
<protein>
    <submittedName>
        <fullName evidence="4">TBC1 domain family member 5</fullName>
    </submittedName>
</protein>
<dbReference type="EMBL" id="VIIS01001714">
    <property type="protein sequence ID" value="KAF0293909.1"/>
    <property type="molecule type" value="Genomic_DNA"/>
</dbReference>
<organism evidence="4 5">
    <name type="scientific">Amphibalanus amphitrite</name>
    <name type="common">Striped barnacle</name>
    <name type="synonym">Balanus amphitrite</name>
    <dbReference type="NCBI Taxonomy" id="1232801"/>
    <lineage>
        <taxon>Eukaryota</taxon>
        <taxon>Metazoa</taxon>
        <taxon>Ecdysozoa</taxon>
        <taxon>Arthropoda</taxon>
        <taxon>Crustacea</taxon>
        <taxon>Multicrustacea</taxon>
        <taxon>Cirripedia</taxon>
        <taxon>Thoracica</taxon>
        <taxon>Thoracicalcarea</taxon>
        <taxon>Balanomorpha</taxon>
        <taxon>Balanoidea</taxon>
        <taxon>Balanidae</taxon>
        <taxon>Amphibalaninae</taxon>
        <taxon>Amphibalanus</taxon>
    </lineage>
</organism>
<dbReference type="Pfam" id="PF00566">
    <property type="entry name" value="RabGAP-TBC"/>
    <property type="match status" value="2"/>
</dbReference>
<feature type="compositionally biased region" description="Pro residues" evidence="2">
    <location>
        <begin position="389"/>
        <end position="398"/>
    </location>
</feature>
<feature type="region of interest" description="Disordered" evidence="2">
    <location>
        <begin position="584"/>
        <end position="645"/>
    </location>
</feature>
<dbReference type="Gene3D" id="1.10.472.80">
    <property type="entry name" value="Ypt/Rab-GAP domain of gyp1p, domain 3"/>
    <property type="match status" value="1"/>
</dbReference>
<evidence type="ECO:0000259" key="3">
    <source>
        <dbReference type="PROSITE" id="PS50086"/>
    </source>
</evidence>
<dbReference type="SMART" id="SM00164">
    <property type="entry name" value="TBC"/>
    <property type="match status" value="1"/>
</dbReference>
<proteinExistence type="predicted"/>
<dbReference type="OrthoDB" id="27140at2759"/>
<name>A0A6A4VLK5_AMPAM</name>
<keyword evidence="5" id="KW-1185">Reference proteome</keyword>
<feature type="domain" description="Rab-GAP TBC" evidence="3">
    <location>
        <begin position="53"/>
        <end position="323"/>
    </location>
</feature>
<gene>
    <name evidence="4" type="primary">Tbc1d5_0</name>
    <name evidence="4" type="ORF">FJT64_008305</name>
</gene>
<dbReference type="AlphaFoldDB" id="A0A6A4VLK5"/>
<dbReference type="InterPro" id="IPR000195">
    <property type="entry name" value="Rab-GAP-TBC_dom"/>
</dbReference>
<dbReference type="Proteomes" id="UP000440578">
    <property type="component" value="Unassembled WGS sequence"/>
</dbReference>
<sequence>MAARQEDPGQRRQASPAWARDASTKYLLEFERYFSGGAGSFGALHEQALLRQLAGCGLRSLAWRLFLQVLPVDPASWELLTKEHRRLYSLAKTTYSDYTDVNDTRIRCEVNNPLSHDEQSPWHRLFEHADLRRVIEQDVVRTMPDVALFRDEHVCRCMTDVLFVFMQKHPEVDYVQGMHELLAPIIYLLRREYSNFADVRAAHRANHYMLEKLLKMMDWSSSVNRRREYEEMQRAPPPAPDLLHPPLFAKDRASPSVNQWGPSPCNRAVRRHLCMIDYDLYLKLAELGVEPQVFGLKMFRLLFGREFRLSELCSVWDALLADSHATSTLDLVPYVFCAILIYNRRQILEREGMEALTLLLNLPPLPDIAGCIAFALHIRNPLDYSKPNNFPPPPPVSPRKPAASKIRLRRRSVERSKSAVGQPKSEGGSGSASPARPRSMTQPPPMSAPGRTGLVGLARSGSETVVSRSASATVAAATDLVTYGPPPVAMKDVSALRGKHALLASSEASAYAVMESKQTSTPPEWNPGLTGMPCKVRRAVLRQTLCVETMDRLLQNKEVDLRTLRELVNVQKQLLRDLWPFGGGWSPQPQCPRQPPDGTSDEESAPPSLSTPVPEGVYPPSATADIVEEVTPEDGSAPHSNGLPAVGVSPAYDTLAVDVANLSMSEATEQR</sequence>
<dbReference type="Gene3D" id="1.10.8.270">
    <property type="entry name" value="putative rabgap domain of human tbc1 domain family member 14 like domains"/>
    <property type="match status" value="1"/>
</dbReference>
<dbReference type="GO" id="GO:0005096">
    <property type="term" value="F:GTPase activator activity"/>
    <property type="evidence" value="ECO:0007669"/>
    <property type="project" value="UniProtKB-KW"/>
</dbReference>
<dbReference type="PROSITE" id="PS50086">
    <property type="entry name" value="TBC_RABGAP"/>
    <property type="match status" value="1"/>
</dbReference>
<dbReference type="InterPro" id="IPR035969">
    <property type="entry name" value="Rab-GAP_TBC_sf"/>
</dbReference>
<reference evidence="4 5" key="1">
    <citation type="submission" date="2019-07" db="EMBL/GenBank/DDBJ databases">
        <title>Draft genome assembly of a fouling barnacle, Amphibalanus amphitrite (Darwin, 1854): The first reference genome for Thecostraca.</title>
        <authorList>
            <person name="Kim W."/>
        </authorList>
    </citation>
    <scope>NUCLEOTIDE SEQUENCE [LARGE SCALE GENOMIC DNA]</scope>
    <source>
        <strain evidence="4">SNU_AA5</strain>
        <tissue evidence="4">Soma without cirri and trophi</tissue>
    </source>
</reference>
<dbReference type="SUPFAM" id="SSF47923">
    <property type="entry name" value="Ypt/Rab-GAP domain of gyp1p"/>
    <property type="match status" value="2"/>
</dbReference>
<accession>A0A6A4VLK5</accession>
<keyword evidence="1" id="KW-0343">GTPase activation</keyword>
<evidence type="ECO:0000313" key="4">
    <source>
        <dbReference type="EMBL" id="KAF0293909.1"/>
    </source>
</evidence>
<evidence type="ECO:0000313" key="5">
    <source>
        <dbReference type="Proteomes" id="UP000440578"/>
    </source>
</evidence>